<feature type="region of interest" description="Disordered" evidence="2">
    <location>
        <begin position="239"/>
        <end position="262"/>
    </location>
</feature>
<dbReference type="InterPro" id="IPR002081">
    <property type="entry name" value="Cryptochrome/DNA_photolyase_1"/>
</dbReference>
<evidence type="ECO:0000259" key="3">
    <source>
        <dbReference type="PROSITE" id="PS51645"/>
    </source>
</evidence>
<dbReference type="Proteomes" id="UP001300502">
    <property type="component" value="Unassembled WGS sequence"/>
</dbReference>
<comment type="similarity">
    <text evidence="1">Belongs to the DNA photolyase class-1 family.</text>
</comment>
<feature type="compositionally biased region" description="Basic and acidic residues" evidence="2">
    <location>
        <begin position="246"/>
        <end position="259"/>
    </location>
</feature>
<dbReference type="GO" id="GO:0003677">
    <property type="term" value="F:DNA binding"/>
    <property type="evidence" value="ECO:0007669"/>
    <property type="project" value="TreeGrafter"/>
</dbReference>
<dbReference type="InterPro" id="IPR014729">
    <property type="entry name" value="Rossmann-like_a/b/a_fold"/>
</dbReference>
<dbReference type="AlphaFoldDB" id="A0AAV9I9H5"/>
<sequence length="366" mass="40975">MNAFVNGFSVFRVQQQSIGTLHTTHGGSSRVKGKRNVIIRKSTLKPLSNSVQVNCTSSYYYCRNASNVLDQPLGSRLSRGSFKRPWFFGGAPRRILVWFFADLRVEDNEALIKAAQNGAVPGGLVLPLVALHKEIPRSAIVELKTELQRRGSDLCVLPKFCTDSILEICHKYGIEAIYYNYAELPDQMQLQNDMITDLENRGVQVKGFWSNTLVSPEQMENIKASDIGFRKFSQEAKNVKTSEPLRTPDKLPRVPEDIPTRMVDSSTGAAQGFSITESTAWSLLDSVPKNSESEGSFIFRLKPYLDCGCISPRNLLDAVRNRNAKHSFSKGMLQILYSELLWRSYVTLVAQQRLKVKSGAAIHHSA</sequence>
<comment type="caution">
    <text evidence="4">The sequence shown here is derived from an EMBL/GenBank/DDBJ whole genome shotgun (WGS) entry which is preliminary data.</text>
</comment>
<evidence type="ECO:0000256" key="1">
    <source>
        <dbReference type="ARBA" id="ARBA00005862"/>
    </source>
</evidence>
<feature type="domain" description="Photolyase/cryptochrome alpha/beta" evidence="3">
    <location>
        <begin position="93"/>
        <end position="213"/>
    </location>
</feature>
<gene>
    <name evidence="4" type="ORF">GAYE_SCF01G1936</name>
</gene>
<keyword evidence="5" id="KW-1185">Reference proteome</keyword>
<dbReference type="InterPro" id="IPR036155">
    <property type="entry name" value="Crypto/Photolyase_N_sf"/>
</dbReference>
<dbReference type="GO" id="GO:0003904">
    <property type="term" value="F:deoxyribodipyrimidine photo-lyase activity"/>
    <property type="evidence" value="ECO:0007669"/>
    <property type="project" value="TreeGrafter"/>
</dbReference>
<dbReference type="SUPFAM" id="SSF48173">
    <property type="entry name" value="Cryptochrome/photolyase FAD-binding domain"/>
    <property type="match status" value="1"/>
</dbReference>
<dbReference type="PROSITE" id="PS51645">
    <property type="entry name" value="PHR_CRY_ALPHA_BETA"/>
    <property type="match status" value="1"/>
</dbReference>
<dbReference type="EMBL" id="JANCYU010000021">
    <property type="protein sequence ID" value="KAK4524037.1"/>
    <property type="molecule type" value="Genomic_DNA"/>
</dbReference>
<protein>
    <recommendedName>
        <fullName evidence="3">Photolyase/cryptochrome alpha/beta domain-containing protein</fullName>
    </recommendedName>
</protein>
<evidence type="ECO:0000313" key="4">
    <source>
        <dbReference type="EMBL" id="KAK4524037.1"/>
    </source>
</evidence>
<dbReference type="Gene3D" id="3.40.50.620">
    <property type="entry name" value="HUPs"/>
    <property type="match status" value="1"/>
</dbReference>
<dbReference type="InterPro" id="IPR036134">
    <property type="entry name" value="Crypto/Photolyase_FAD-like_sf"/>
</dbReference>
<dbReference type="Gene3D" id="1.25.40.80">
    <property type="match status" value="1"/>
</dbReference>
<name>A0AAV9I9H5_9RHOD</name>
<dbReference type="PANTHER" id="PTHR11455">
    <property type="entry name" value="CRYPTOCHROME"/>
    <property type="match status" value="1"/>
</dbReference>
<proteinExistence type="inferred from homology"/>
<dbReference type="Pfam" id="PF00875">
    <property type="entry name" value="DNA_photolyase"/>
    <property type="match status" value="1"/>
</dbReference>
<evidence type="ECO:0000313" key="5">
    <source>
        <dbReference type="Proteomes" id="UP001300502"/>
    </source>
</evidence>
<dbReference type="SUPFAM" id="SSF52425">
    <property type="entry name" value="Cryptochrome/photolyase, N-terminal domain"/>
    <property type="match status" value="1"/>
</dbReference>
<dbReference type="InterPro" id="IPR006050">
    <property type="entry name" value="DNA_photolyase_N"/>
</dbReference>
<accession>A0AAV9I9H5</accession>
<dbReference type="GO" id="GO:0071949">
    <property type="term" value="F:FAD binding"/>
    <property type="evidence" value="ECO:0007669"/>
    <property type="project" value="TreeGrafter"/>
</dbReference>
<organism evidence="4 5">
    <name type="scientific">Galdieria yellowstonensis</name>
    <dbReference type="NCBI Taxonomy" id="3028027"/>
    <lineage>
        <taxon>Eukaryota</taxon>
        <taxon>Rhodophyta</taxon>
        <taxon>Bangiophyceae</taxon>
        <taxon>Galdieriales</taxon>
        <taxon>Galdieriaceae</taxon>
        <taxon>Galdieria</taxon>
    </lineage>
</organism>
<evidence type="ECO:0000256" key="2">
    <source>
        <dbReference type="SAM" id="MobiDB-lite"/>
    </source>
</evidence>
<reference evidence="4 5" key="1">
    <citation type="submission" date="2022-07" db="EMBL/GenBank/DDBJ databases">
        <title>Genome-wide signatures of adaptation to extreme environments.</title>
        <authorList>
            <person name="Cho C.H."/>
            <person name="Yoon H.S."/>
        </authorList>
    </citation>
    <scope>NUCLEOTIDE SEQUENCE [LARGE SCALE GENOMIC DNA]</scope>
    <source>
        <strain evidence="4 5">108.79 E11</strain>
    </source>
</reference>